<gene>
    <name evidence="1" type="ORF">HNQ88_001383</name>
</gene>
<organism evidence="1 2">
    <name type="scientific">Aureibacter tunicatorum</name>
    <dbReference type="NCBI Taxonomy" id="866807"/>
    <lineage>
        <taxon>Bacteria</taxon>
        <taxon>Pseudomonadati</taxon>
        <taxon>Bacteroidota</taxon>
        <taxon>Cytophagia</taxon>
        <taxon>Cytophagales</taxon>
        <taxon>Persicobacteraceae</taxon>
        <taxon>Aureibacter</taxon>
    </lineage>
</organism>
<name>A0AAE4BSH4_9BACT</name>
<reference evidence="1" key="1">
    <citation type="submission" date="2023-07" db="EMBL/GenBank/DDBJ databases">
        <title>Genomic Encyclopedia of Type Strains, Phase IV (KMG-IV): sequencing the most valuable type-strain genomes for metagenomic binning, comparative biology and taxonomic classification.</title>
        <authorList>
            <person name="Goeker M."/>
        </authorList>
    </citation>
    <scope>NUCLEOTIDE SEQUENCE</scope>
    <source>
        <strain evidence="1">DSM 26174</strain>
    </source>
</reference>
<protein>
    <recommendedName>
        <fullName evidence="3">DUF4136 domain-containing protein</fullName>
    </recommendedName>
</protein>
<keyword evidence="2" id="KW-1185">Reference proteome</keyword>
<dbReference type="Proteomes" id="UP001185092">
    <property type="component" value="Unassembled WGS sequence"/>
</dbReference>
<evidence type="ECO:0000313" key="1">
    <source>
        <dbReference type="EMBL" id="MDR6238407.1"/>
    </source>
</evidence>
<accession>A0AAE4BSH4</accession>
<proteinExistence type="predicted"/>
<dbReference type="EMBL" id="JAVDQD010000001">
    <property type="protein sequence ID" value="MDR6238407.1"/>
    <property type="molecule type" value="Genomic_DNA"/>
</dbReference>
<comment type="caution">
    <text evidence="1">The sequence shown here is derived from an EMBL/GenBank/DDBJ whole genome shotgun (WGS) entry which is preliminary data.</text>
</comment>
<evidence type="ECO:0008006" key="3">
    <source>
        <dbReference type="Google" id="ProtNLM"/>
    </source>
</evidence>
<dbReference type="AlphaFoldDB" id="A0AAE4BSH4"/>
<dbReference type="RefSeq" id="WP_309937895.1">
    <property type="nucleotide sequence ID" value="NZ_AP025305.1"/>
</dbReference>
<sequence length="218" mass="24612">MRKLVIVIISIVCFSCSNTKLVSSWENSHLKSEQIKSLAVVALMKNKVDAASFENGVVRIFSKRGVKTAFGNQVLETDKKYSEQEYKDALKNSGVQAIIFFKLIGLDKQHVYNPPSTYVYGGGFYGGGPYGGYYFPQPYGFNYWWPGYQVVTTPGYWSETKNYQIEVAVYNASDDQLLYIARTATFQPYNATDLGESISVKVFQDLKKRGLVPSKKHK</sequence>
<evidence type="ECO:0000313" key="2">
    <source>
        <dbReference type="Proteomes" id="UP001185092"/>
    </source>
</evidence>